<dbReference type="AlphaFoldDB" id="A0A848IVC7"/>
<evidence type="ECO:0000313" key="1">
    <source>
        <dbReference type="EMBL" id="NMM47235.1"/>
    </source>
</evidence>
<keyword evidence="2" id="KW-1185">Reference proteome</keyword>
<protein>
    <submittedName>
        <fullName evidence="1">Uncharacterized protein</fullName>
    </submittedName>
</protein>
<sequence length="358" mass="41688">MKKLLINISLILFFVLLLNIIVRSVFDLPFSWGFDRLDSKTQFYLENEDNYNCLMIGSSRLYRQVDVSEFDRQNKAKGVNTNTFNFGVHTMSAADTYRVLDELSNSLEPGDLDYLIIELMNTNQVSIRNLGTTRSTFWYTPESFVFSVRSILNSNRSLTNKVYGAFSHTLSYGLKYANAGYISEYMDYQNIDPHSEKYSYYLGPNKDGYFPLMDEMTNPLTQDSDRKELKSRNDFFVNDTASVTEYLNISLESYSKQNSDNLNEYHLNYLNEIIQKVESKNIKVFILFPPRQTYENYGELLPILNRLPDNQVISISDANVYPQFYIAKYSFDFGHLNNEGSELFTKEISDKFINELNK</sequence>
<evidence type="ECO:0000313" key="2">
    <source>
        <dbReference type="Proteomes" id="UP000559010"/>
    </source>
</evidence>
<dbReference type="RefSeq" id="WP_169677844.1">
    <property type="nucleotide sequence ID" value="NZ_JABBNU010000001.1"/>
</dbReference>
<comment type="caution">
    <text evidence="1">The sequence shown here is derived from an EMBL/GenBank/DDBJ whole genome shotgun (WGS) entry which is preliminary data.</text>
</comment>
<organism evidence="1 2">
    <name type="scientific">Marinigracilibium pacificum</name>
    <dbReference type="NCBI Taxonomy" id="2729599"/>
    <lineage>
        <taxon>Bacteria</taxon>
        <taxon>Pseudomonadati</taxon>
        <taxon>Bacteroidota</taxon>
        <taxon>Cytophagia</taxon>
        <taxon>Cytophagales</taxon>
        <taxon>Flammeovirgaceae</taxon>
        <taxon>Marinigracilibium</taxon>
    </lineage>
</organism>
<reference evidence="1 2" key="1">
    <citation type="submission" date="2020-04" db="EMBL/GenBank/DDBJ databases">
        <title>Flammeovirgaceae bacterium KN852 isolated from deep sea.</title>
        <authorList>
            <person name="Zhang D.-C."/>
        </authorList>
    </citation>
    <scope>NUCLEOTIDE SEQUENCE [LARGE SCALE GENOMIC DNA]</scope>
    <source>
        <strain evidence="1 2">KN852</strain>
    </source>
</reference>
<dbReference type="EMBL" id="JABBNU010000001">
    <property type="protein sequence ID" value="NMM47235.1"/>
    <property type="molecule type" value="Genomic_DNA"/>
</dbReference>
<gene>
    <name evidence="1" type="ORF">HH304_02415</name>
</gene>
<accession>A0A848IVC7</accession>
<proteinExistence type="predicted"/>
<name>A0A848IVC7_9BACT</name>
<dbReference type="Proteomes" id="UP000559010">
    <property type="component" value="Unassembled WGS sequence"/>
</dbReference>